<dbReference type="Proteomes" id="UP000267804">
    <property type="component" value="Chromosome"/>
</dbReference>
<dbReference type="Pfam" id="PF13385">
    <property type="entry name" value="Laminin_G_3"/>
    <property type="match status" value="1"/>
</dbReference>
<dbReference type="InterPro" id="IPR013320">
    <property type="entry name" value="ConA-like_dom_sf"/>
</dbReference>
<name>A0A386WIW1_9ACTN</name>
<evidence type="ECO:0000313" key="2">
    <source>
        <dbReference type="EMBL" id="AYF26654.1"/>
    </source>
</evidence>
<dbReference type="InterPro" id="IPR028994">
    <property type="entry name" value="Integrin_alpha_N"/>
</dbReference>
<evidence type="ECO:0008006" key="4">
    <source>
        <dbReference type="Google" id="ProtNLM"/>
    </source>
</evidence>
<dbReference type="SUPFAM" id="SSF49899">
    <property type="entry name" value="Concanavalin A-like lectins/glucanases"/>
    <property type="match status" value="1"/>
</dbReference>
<evidence type="ECO:0000256" key="1">
    <source>
        <dbReference type="ARBA" id="ARBA00022729"/>
    </source>
</evidence>
<sequence>MPRTDATTATWDTAAAAAGSVQIGVWTRLTISYQSTSGRLGLYVNDVNVATAVHPNGWNATGPLRIGAHKNGTTSYTGYLQGQISETLAWKSNVSPAQPIPAGPQRDFNSDGYPDVIARYSPNKNIFLYKGNGAMFNPSYTTIGSAWSGFDIIFSPGDFDGDGTTDVIACYTPTKELYLYRGTGRGNFQTGYTVITSSMAAFDTIFSPGDFDSDGDADIIARNSTTKELYLYQGTGDGRVQSGYTVISSSFAAFDKIFSPGDFDGDGHPDIIARINTTKDLYLYQGNGTGRFKPSYTIIGSNWSAFDLIF</sequence>
<dbReference type="KEGG" id="mtua:CSH63_04055"/>
<dbReference type="AlphaFoldDB" id="A0A386WIW1"/>
<dbReference type="PANTHER" id="PTHR44103:SF1">
    <property type="entry name" value="PROPROTEIN CONVERTASE P"/>
    <property type="match status" value="1"/>
</dbReference>
<proteinExistence type="predicted"/>
<organism evidence="2 3">
    <name type="scientific">Micromonospora tulbaghiae</name>
    <dbReference type="NCBI Taxonomy" id="479978"/>
    <lineage>
        <taxon>Bacteria</taxon>
        <taxon>Bacillati</taxon>
        <taxon>Actinomycetota</taxon>
        <taxon>Actinomycetes</taxon>
        <taxon>Micromonosporales</taxon>
        <taxon>Micromonosporaceae</taxon>
        <taxon>Micromonospora</taxon>
    </lineage>
</organism>
<dbReference type="SUPFAM" id="SSF69318">
    <property type="entry name" value="Integrin alpha N-terminal domain"/>
    <property type="match status" value="1"/>
</dbReference>
<evidence type="ECO:0000313" key="3">
    <source>
        <dbReference type="Proteomes" id="UP000267804"/>
    </source>
</evidence>
<dbReference type="InterPro" id="IPR013517">
    <property type="entry name" value="FG-GAP"/>
</dbReference>
<dbReference type="EMBL" id="CP024087">
    <property type="protein sequence ID" value="AYF26654.1"/>
    <property type="molecule type" value="Genomic_DNA"/>
</dbReference>
<gene>
    <name evidence="2" type="ORF">CSH63_04055</name>
</gene>
<dbReference type="Pfam" id="PF13517">
    <property type="entry name" value="FG-GAP_3"/>
    <property type="match status" value="2"/>
</dbReference>
<dbReference type="Gene3D" id="2.60.120.200">
    <property type="match status" value="1"/>
</dbReference>
<accession>A0A386WIW1</accession>
<keyword evidence="1" id="KW-0732">Signal</keyword>
<dbReference type="PANTHER" id="PTHR44103">
    <property type="entry name" value="PROPROTEIN CONVERTASE P"/>
    <property type="match status" value="1"/>
</dbReference>
<reference evidence="2 3" key="1">
    <citation type="submission" date="2017-10" db="EMBL/GenBank/DDBJ databases">
        <title>Integration of genomic and chemical information greatly accelerates assignment of the full stereostructure of myelolactone, a potent inhibitor of myeloma from a marine-derived Micromonospora.</title>
        <authorList>
            <person name="Kim M.C."/>
            <person name="Machado H."/>
            <person name="Jensen P.R."/>
            <person name="Fenical W."/>
        </authorList>
    </citation>
    <scope>NUCLEOTIDE SEQUENCE [LARGE SCALE GENOMIC DNA]</scope>
    <source>
        <strain evidence="2 3">CNY-010</strain>
    </source>
</reference>
<protein>
    <recommendedName>
        <fullName evidence="4">Repeat domain-containing protein</fullName>
    </recommendedName>
</protein>
<dbReference type="Gene3D" id="2.130.10.130">
    <property type="entry name" value="Integrin alpha, N-terminal"/>
    <property type="match status" value="1"/>
</dbReference>